<dbReference type="PROSITE" id="PS00518">
    <property type="entry name" value="ZF_RING_1"/>
    <property type="match status" value="1"/>
</dbReference>
<evidence type="ECO:0000256" key="11">
    <source>
        <dbReference type="ARBA" id="ARBA00022898"/>
    </source>
</evidence>
<dbReference type="EC" id="4.2.1.20" evidence="4"/>
<dbReference type="SUPFAM" id="SSF53686">
    <property type="entry name" value="Tryptophan synthase beta subunit-like PLP-dependent enzymes"/>
    <property type="match status" value="1"/>
</dbReference>
<dbReference type="InterPro" id="IPR036052">
    <property type="entry name" value="TrpB-like_PALP_sf"/>
</dbReference>
<dbReference type="InterPro" id="IPR023026">
    <property type="entry name" value="Trp_synth_beta/beta-like"/>
</dbReference>
<dbReference type="InterPro" id="IPR011011">
    <property type="entry name" value="Znf_FYVE_PHD"/>
</dbReference>
<dbReference type="InterPro" id="IPR006654">
    <property type="entry name" value="Trp_synth_beta"/>
</dbReference>
<dbReference type="GO" id="GO:0004834">
    <property type="term" value="F:tryptophan synthase activity"/>
    <property type="evidence" value="ECO:0007669"/>
    <property type="project" value="UniProtKB-EC"/>
</dbReference>
<evidence type="ECO:0000256" key="10">
    <source>
        <dbReference type="ARBA" id="ARBA00022833"/>
    </source>
</evidence>
<evidence type="ECO:0000256" key="15">
    <source>
        <dbReference type="ARBA" id="ARBA00049047"/>
    </source>
</evidence>
<evidence type="ECO:0000256" key="4">
    <source>
        <dbReference type="ARBA" id="ARBA00012043"/>
    </source>
</evidence>
<keyword evidence="6" id="KW-0028">Amino-acid biosynthesis</keyword>
<evidence type="ECO:0000256" key="6">
    <source>
        <dbReference type="ARBA" id="ARBA00022605"/>
    </source>
</evidence>
<dbReference type="Pfam" id="PF00097">
    <property type="entry name" value="zf-C3HC4"/>
    <property type="match status" value="1"/>
</dbReference>
<evidence type="ECO:0000313" key="22">
    <source>
        <dbReference type="Proteomes" id="UP001153555"/>
    </source>
</evidence>
<dbReference type="SMART" id="SM00184">
    <property type="entry name" value="RING"/>
    <property type="match status" value="1"/>
</dbReference>
<keyword evidence="11" id="KW-0663">Pyridoxal phosphate</keyword>
<dbReference type="Gene3D" id="3.40.50.10190">
    <property type="entry name" value="BRCT domain"/>
    <property type="match status" value="1"/>
</dbReference>
<evidence type="ECO:0000256" key="9">
    <source>
        <dbReference type="ARBA" id="ARBA00022822"/>
    </source>
</evidence>
<dbReference type="SUPFAM" id="SSF52113">
    <property type="entry name" value="BRCT domain"/>
    <property type="match status" value="1"/>
</dbReference>
<accession>A0A9N7NL46</accession>
<dbReference type="Pfam" id="PF12738">
    <property type="entry name" value="PTCB-BRCT"/>
    <property type="match status" value="1"/>
</dbReference>
<name>A0A9N7NL46_STRHE</name>
<feature type="compositionally biased region" description="Polar residues" evidence="18">
    <location>
        <begin position="857"/>
        <end position="867"/>
    </location>
</feature>
<evidence type="ECO:0000256" key="8">
    <source>
        <dbReference type="ARBA" id="ARBA00022771"/>
    </source>
</evidence>
<feature type="compositionally biased region" description="Basic residues" evidence="18">
    <location>
        <begin position="1129"/>
        <end position="1146"/>
    </location>
</feature>
<gene>
    <name evidence="21" type="ORF">SHERM_28008</name>
</gene>
<keyword evidence="22" id="KW-1185">Reference proteome</keyword>
<dbReference type="PIRSF" id="PIRSF500824">
    <property type="entry name" value="TrpB_prok"/>
    <property type="match status" value="1"/>
</dbReference>
<comment type="pathway">
    <text evidence="3">Amino-acid biosynthesis; L-tryptophan biosynthesis; L-tryptophan from chorismate: step 5/5.</text>
</comment>
<evidence type="ECO:0000313" key="21">
    <source>
        <dbReference type="EMBL" id="CAA0832734.1"/>
    </source>
</evidence>
<dbReference type="PROSITE" id="PS01359">
    <property type="entry name" value="ZF_PHD_1"/>
    <property type="match status" value="1"/>
</dbReference>
<comment type="catalytic activity">
    <reaction evidence="15">
        <text>(1S,2R)-1-C-(indol-3-yl)glycerol 3-phosphate + L-serine = D-glyceraldehyde 3-phosphate + L-tryptophan + H2O</text>
        <dbReference type="Rhea" id="RHEA:10532"/>
        <dbReference type="ChEBI" id="CHEBI:15377"/>
        <dbReference type="ChEBI" id="CHEBI:33384"/>
        <dbReference type="ChEBI" id="CHEBI:57912"/>
        <dbReference type="ChEBI" id="CHEBI:58866"/>
        <dbReference type="ChEBI" id="CHEBI:59776"/>
        <dbReference type="EC" id="4.2.1.20"/>
    </reaction>
</comment>
<keyword evidence="10" id="KW-0862">Zinc</keyword>
<evidence type="ECO:0000256" key="18">
    <source>
        <dbReference type="SAM" id="MobiDB-lite"/>
    </source>
</evidence>
<dbReference type="HAMAP" id="MF_00133">
    <property type="entry name" value="Trp_synth_beta"/>
    <property type="match status" value="1"/>
</dbReference>
<feature type="region of interest" description="Disordered" evidence="18">
    <location>
        <begin position="1219"/>
        <end position="1245"/>
    </location>
</feature>
<dbReference type="Pfam" id="PF00291">
    <property type="entry name" value="PALP"/>
    <property type="match status" value="1"/>
</dbReference>
<dbReference type="SUPFAM" id="SSF57903">
    <property type="entry name" value="FYVE/PHD zinc finger"/>
    <property type="match status" value="1"/>
</dbReference>
<evidence type="ECO:0000256" key="16">
    <source>
        <dbReference type="PROSITE-ProRule" id="PRU00175"/>
    </source>
</evidence>
<dbReference type="Gene3D" id="3.30.40.10">
    <property type="entry name" value="Zinc/RING finger domain, C3HC4 (zinc finger)"/>
    <property type="match status" value="1"/>
</dbReference>
<dbReference type="Gene3D" id="3.40.50.1100">
    <property type="match status" value="2"/>
</dbReference>
<evidence type="ECO:0000256" key="3">
    <source>
        <dbReference type="ARBA" id="ARBA00004733"/>
    </source>
</evidence>
<dbReference type="PANTHER" id="PTHR47776">
    <property type="entry name" value="F5A8.9 PROTEIN"/>
    <property type="match status" value="1"/>
</dbReference>
<keyword evidence="5" id="KW-0158">Chromosome</keyword>
<evidence type="ECO:0000256" key="14">
    <source>
        <dbReference type="ARBA" id="ARBA00031556"/>
    </source>
</evidence>
<dbReference type="InterPro" id="IPR001841">
    <property type="entry name" value="Znf_RING"/>
</dbReference>
<feature type="compositionally biased region" description="Polar residues" evidence="18">
    <location>
        <begin position="1220"/>
        <end position="1239"/>
    </location>
</feature>
<dbReference type="InterPro" id="IPR017907">
    <property type="entry name" value="Znf_RING_CS"/>
</dbReference>
<dbReference type="SUPFAM" id="SSF57850">
    <property type="entry name" value="RING/U-box"/>
    <property type="match status" value="1"/>
</dbReference>
<comment type="subcellular location">
    <subcellularLocation>
        <location evidence="2">Chromosome</location>
    </subcellularLocation>
</comment>
<organism evidence="21 22">
    <name type="scientific">Striga hermonthica</name>
    <name type="common">Purple witchweed</name>
    <name type="synonym">Buchnera hermonthica</name>
    <dbReference type="NCBI Taxonomy" id="68872"/>
    <lineage>
        <taxon>Eukaryota</taxon>
        <taxon>Viridiplantae</taxon>
        <taxon>Streptophyta</taxon>
        <taxon>Embryophyta</taxon>
        <taxon>Tracheophyta</taxon>
        <taxon>Spermatophyta</taxon>
        <taxon>Magnoliopsida</taxon>
        <taxon>eudicotyledons</taxon>
        <taxon>Gunneridae</taxon>
        <taxon>Pentapetalae</taxon>
        <taxon>asterids</taxon>
        <taxon>lamiids</taxon>
        <taxon>Lamiales</taxon>
        <taxon>Orobanchaceae</taxon>
        <taxon>Buchnereae</taxon>
        <taxon>Striga</taxon>
    </lineage>
</organism>
<dbReference type="NCBIfam" id="NF009057">
    <property type="entry name" value="PRK12391.1"/>
    <property type="match status" value="1"/>
</dbReference>
<dbReference type="InterPro" id="IPR019786">
    <property type="entry name" value="Zinc_finger_PHD-type_CS"/>
</dbReference>
<dbReference type="PROSITE" id="PS00168">
    <property type="entry name" value="TRP_SYNTHASE_BETA"/>
    <property type="match status" value="1"/>
</dbReference>
<dbReference type="InterPro" id="IPR001357">
    <property type="entry name" value="BRCT_dom"/>
</dbReference>
<feature type="domain" description="RING-type" evidence="19">
    <location>
        <begin position="1266"/>
        <end position="1311"/>
    </location>
</feature>
<dbReference type="SMART" id="SM00292">
    <property type="entry name" value="BRCT"/>
    <property type="match status" value="1"/>
</dbReference>
<keyword evidence="9" id="KW-0822">Tryptophan biosynthesis</keyword>
<keyword evidence="13" id="KW-0456">Lyase</keyword>
<dbReference type="InterPro" id="IPR006653">
    <property type="entry name" value="Trp_synth_b_CS"/>
</dbReference>
<evidence type="ECO:0000256" key="1">
    <source>
        <dbReference type="ARBA" id="ARBA00001933"/>
    </source>
</evidence>
<dbReference type="PIRSF" id="PIRSF001413">
    <property type="entry name" value="Trp_syn_beta"/>
    <property type="match status" value="1"/>
</dbReference>
<feature type="domain" description="BRCT" evidence="20">
    <location>
        <begin position="968"/>
        <end position="1059"/>
    </location>
</feature>
<dbReference type="GO" id="GO:0005694">
    <property type="term" value="C:chromosome"/>
    <property type="evidence" value="ECO:0007669"/>
    <property type="project" value="UniProtKB-SubCell"/>
</dbReference>
<evidence type="ECO:0000256" key="7">
    <source>
        <dbReference type="ARBA" id="ARBA00022723"/>
    </source>
</evidence>
<dbReference type="CDD" id="cd06446">
    <property type="entry name" value="Trp-synth_B"/>
    <property type="match status" value="1"/>
</dbReference>
<dbReference type="InterPro" id="IPR001926">
    <property type="entry name" value="TrpB-like_PALP"/>
</dbReference>
<dbReference type="CDD" id="cd22249">
    <property type="entry name" value="UDM1_RNF168_RNF169-like"/>
    <property type="match status" value="1"/>
</dbReference>
<feature type="coiled-coil region" evidence="17">
    <location>
        <begin position="634"/>
        <end position="699"/>
    </location>
</feature>
<keyword evidence="17" id="KW-0175">Coiled coil</keyword>
<evidence type="ECO:0000259" key="19">
    <source>
        <dbReference type="PROSITE" id="PS50089"/>
    </source>
</evidence>
<dbReference type="EMBL" id="CACSLK010027837">
    <property type="protein sequence ID" value="CAA0832734.1"/>
    <property type="molecule type" value="Genomic_DNA"/>
</dbReference>
<dbReference type="PANTHER" id="PTHR47776:SF2">
    <property type="entry name" value="RING-TYPE E3 UBIQUITIN TRANSFERASE BRCA1"/>
    <property type="match status" value="1"/>
</dbReference>
<evidence type="ECO:0000256" key="17">
    <source>
        <dbReference type="SAM" id="Coils"/>
    </source>
</evidence>
<dbReference type="InterPro" id="IPR036420">
    <property type="entry name" value="BRCT_dom_sf"/>
</dbReference>
<evidence type="ECO:0000256" key="12">
    <source>
        <dbReference type="ARBA" id="ARBA00023141"/>
    </source>
</evidence>
<keyword evidence="8 16" id="KW-0863">Zinc-finger</keyword>
<evidence type="ECO:0000256" key="5">
    <source>
        <dbReference type="ARBA" id="ARBA00022454"/>
    </source>
</evidence>
<evidence type="ECO:0000256" key="2">
    <source>
        <dbReference type="ARBA" id="ARBA00004286"/>
    </source>
</evidence>
<evidence type="ECO:0000256" key="13">
    <source>
        <dbReference type="ARBA" id="ARBA00023239"/>
    </source>
</evidence>
<proteinExistence type="inferred from homology"/>
<dbReference type="GO" id="GO:0030170">
    <property type="term" value="F:pyridoxal phosphate binding"/>
    <property type="evidence" value="ECO:0007669"/>
    <property type="project" value="InterPro"/>
</dbReference>
<keyword evidence="7" id="KW-0479">Metal-binding</keyword>
<dbReference type="PROSITE" id="PS50172">
    <property type="entry name" value="BRCT"/>
    <property type="match status" value="1"/>
</dbReference>
<protein>
    <recommendedName>
        <fullName evidence="4">tryptophan synthase</fullName>
        <ecNumber evidence="4">4.2.1.20</ecNumber>
    </recommendedName>
    <alternativeName>
        <fullName evidence="14">RING-type E3 ubiquitin transferase BRCA1</fullName>
    </alternativeName>
</protein>
<dbReference type="Proteomes" id="UP001153555">
    <property type="component" value="Unassembled WGS sequence"/>
</dbReference>
<sequence length="1415" mass="155258">MAQSFTLRTSAKPQLCFKGDNQRLAFSAPNKTLTHLRPTPISRVQAITASASVEIPRRWYNLIADLPVKPPPPLHPQTFEPIKPEDLSPLFPDELIRQEATGERFVDIPEEVIDVYRLWRPTPLIRAKRLEKLLGTPARIYYKYEGVSPAGSHKPNTAVPQVWYNAQQGVRNVVTETGAGQWGSSLAFACSLFGLNCEVWQVRASYDQKPYRKLMMQTWGAKVHPSPSTVTESGRKILKNDPSSPGSLGIAISEAVEIAAKNADTKYCLGSVLNHVLLHQTVIGEECIQQMEAIGETPDVIIGCTGGGSNFGGLAFPFIREKINGKINPVIRAVEPAACPSLTKGVYAYDYGDTAGMTPLMKMHTLGHDFIPDPIHAGGLRYHGMAPLISHVYELGFMETIAIAQTECFAGAIQFARSEGLIPAPEPTHAIAATIREALHCKETGVPKVILMAMCGHGHFDLPAYEKYLQGGLVDLAFSEEKIKASLANIPQTKLKQSPFSEVVVTIVERQFPNFHFFAALIRVAQGEGQDLIMTSKGRVPPPHLRHPLNSGPASVYPDPYPPGPRPPVSGFPPFEMLPPNQMMAHKLSTQQVEIEKLVTENRRLAATHGNLRQDLAVAKHEIQSVHAHIAEVRAEKERQARSMLEKMAAMEKELQAAEPLKNELQKARGEAQVLLAARQELISKVQQLGRELQAAHSEAQHIPALMAELDSLRREYQFCRSTYDYEKKLYNDHLESLQVMEKNYMSMSREVEKLRAELTNSTNIDPRTGAPYSAPAGYNEGLHVGSYTSGQNAYGTVQQGQGVPAGVPGPGPGVNSPHVVAQPGPYGPVAGRDPPRGGPIYGVPFQTGYDPHRGPTGTNFDAQRGQNGPGYEAQKGPMHEARVQNVPAYDPQRSSGDDAHGSSRGAVRPQGQVPVNNNVAYGSTPGGRVEVGYELNPHGGNPVRRLPKSPHRASMEDDSLQHLHLQSVSFPVKGMESVIATVTGYQGSERFNLIKLISHAGASYVGNMNPSVTHLVCRKFEGRKYEIAKKLNMVIVNHRWIEECVKKGRRVLERPYTFRSGKEVGPLLLEPPAGISLAKSRSEALKKSKQPVFDIDCEDTSNVAWVTPILADEVEKTGTSKAANSSGVKKRSSTSLKSHGKARKLVKQHISKKDELLTSSILEDLEERKTLARNISSVILSDSSDSHMHQHLPDKSFSISREDDTDAFDDVEEFRHANNENQNTSIHSSPTSPPQISGKNPEADCVDSIDVDAGKKMAAPSELSCVICWTEFSATRGVLSCGHRFCFLCIQNWADHMSLSGKPSTCPLCKASFTCIMKDDVSPDQKIYSQSIPQGSTENLYVLPEEGYVPYGLPTNASAQVCTVCSSREPEDLLVKCHSCGIRCVHCYCLDPPLFPWTCVACKEPRMLRSIHGC</sequence>
<feature type="region of interest" description="Disordered" evidence="18">
    <location>
        <begin position="804"/>
        <end position="954"/>
    </location>
</feature>
<dbReference type="InterPro" id="IPR013083">
    <property type="entry name" value="Znf_RING/FYVE/PHD"/>
</dbReference>
<dbReference type="PROSITE" id="PS50089">
    <property type="entry name" value="ZF_RING_2"/>
    <property type="match status" value="1"/>
</dbReference>
<reference evidence="21" key="1">
    <citation type="submission" date="2019-12" db="EMBL/GenBank/DDBJ databases">
        <authorList>
            <person name="Scholes J."/>
        </authorList>
    </citation>
    <scope>NUCLEOTIDE SEQUENCE</scope>
</reference>
<dbReference type="GO" id="GO:0008270">
    <property type="term" value="F:zinc ion binding"/>
    <property type="evidence" value="ECO:0007669"/>
    <property type="project" value="UniProtKB-KW"/>
</dbReference>
<dbReference type="InterPro" id="IPR006316">
    <property type="entry name" value="Trp_synth_b-like"/>
</dbReference>
<comment type="cofactor">
    <cofactor evidence="1">
        <name>pyridoxal 5'-phosphate</name>
        <dbReference type="ChEBI" id="CHEBI:597326"/>
    </cofactor>
</comment>
<keyword evidence="12" id="KW-0057">Aromatic amino acid biosynthesis</keyword>
<dbReference type="OrthoDB" id="504868at2759"/>
<comment type="caution">
    <text evidence="21">The sequence shown here is derived from an EMBL/GenBank/DDBJ whole genome shotgun (WGS) entry which is preliminary data.</text>
</comment>
<dbReference type="InterPro" id="IPR018957">
    <property type="entry name" value="Znf_C3HC4_RING-type"/>
</dbReference>
<evidence type="ECO:0000259" key="20">
    <source>
        <dbReference type="PROSITE" id="PS50172"/>
    </source>
</evidence>
<dbReference type="NCBIfam" id="TIGR01415">
    <property type="entry name" value="trpB_rel"/>
    <property type="match status" value="1"/>
</dbReference>
<feature type="region of interest" description="Disordered" evidence="18">
    <location>
        <begin position="1118"/>
        <end position="1146"/>
    </location>
</feature>